<comment type="caution">
    <text evidence="1">The sequence shown here is derived from an EMBL/GenBank/DDBJ whole genome shotgun (WGS) entry which is preliminary data.</text>
</comment>
<keyword evidence="2" id="KW-1185">Reference proteome</keyword>
<evidence type="ECO:0000313" key="2">
    <source>
        <dbReference type="Proteomes" id="UP000007264"/>
    </source>
</evidence>
<dbReference type="GeneID" id="17038920"/>
<dbReference type="EMBL" id="AGSI01000014">
    <property type="protein sequence ID" value="EIE20941.1"/>
    <property type="molecule type" value="Genomic_DNA"/>
</dbReference>
<sequence>MHRCMPTSQRWVYQGLWSQWSPEMVESDSSGKAGKRRFTALLHWTVFASIGSFMSCRKQPNSQSKHRTKIWACACTRPCMEHSKQGPVRPSSLVPISPIFVRAFWMQLLLLLTIVRVLPGAPPMC</sequence>
<dbReference type="KEGG" id="csl:COCSUDRAFT_54288"/>
<organism evidence="1 2">
    <name type="scientific">Coccomyxa subellipsoidea (strain C-169)</name>
    <name type="common">Green microalga</name>
    <dbReference type="NCBI Taxonomy" id="574566"/>
    <lineage>
        <taxon>Eukaryota</taxon>
        <taxon>Viridiplantae</taxon>
        <taxon>Chlorophyta</taxon>
        <taxon>core chlorophytes</taxon>
        <taxon>Trebouxiophyceae</taxon>
        <taxon>Trebouxiophyceae incertae sedis</taxon>
        <taxon>Coccomyxaceae</taxon>
        <taxon>Coccomyxa</taxon>
        <taxon>Coccomyxa subellipsoidea</taxon>
    </lineage>
</organism>
<dbReference type="Proteomes" id="UP000007264">
    <property type="component" value="Unassembled WGS sequence"/>
</dbReference>
<reference evidence="1 2" key="1">
    <citation type="journal article" date="2012" name="Genome Biol.">
        <title>The genome of the polar eukaryotic microalga coccomyxa subellipsoidea reveals traits of cold adaptation.</title>
        <authorList>
            <person name="Blanc G."/>
            <person name="Agarkova I."/>
            <person name="Grimwood J."/>
            <person name="Kuo A."/>
            <person name="Brueggeman A."/>
            <person name="Dunigan D."/>
            <person name="Gurnon J."/>
            <person name="Ladunga I."/>
            <person name="Lindquist E."/>
            <person name="Lucas S."/>
            <person name="Pangilinan J."/>
            <person name="Proschold T."/>
            <person name="Salamov A."/>
            <person name="Schmutz J."/>
            <person name="Weeks D."/>
            <person name="Yamada T."/>
            <person name="Claverie J.M."/>
            <person name="Grigoriev I."/>
            <person name="Van Etten J."/>
            <person name="Lomsadze A."/>
            <person name="Borodovsky M."/>
        </authorList>
    </citation>
    <scope>NUCLEOTIDE SEQUENCE [LARGE SCALE GENOMIC DNA]</scope>
    <source>
        <strain evidence="1 2">C-169</strain>
    </source>
</reference>
<proteinExistence type="predicted"/>
<dbReference type="RefSeq" id="XP_005645485.1">
    <property type="nucleotide sequence ID" value="XM_005645428.1"/>
</dbReference>
<name>I0YRC2_COCSC</name>
<evidence type="ECO:0000313" key="1">
    <source>
        <dbReference type="EMBL" id="EIE20941.1"/>
    </source>
</evidence>
<gene>
    <name evidence="1" type="ORF">COCSUDRAFT_54288</name>
</gene>
<protein>
    <submittedName>
        <fullName evidence="1">Uncharacterized protein</fullName>
    </submittedName>
</protein>
<dbReference type="AlphaFoldDB" id="I0YRC2"/>
<accession>I0YRC2</accession>